<evidence type="ECO:0000313" key="7">
    <source>
        <dbReference type="EMBL" id="WOJ96192.1"/>
    </source>
</evidence>
<evidence type="ECO:0000256" key="5">
    <source>
        <dbReference type="ARBA" id="ARBA00023180"/>
    </source>
</evidence>
<keyword evidence="3 6" id="KW-0732">Signal</keyword>
<keyword evidence="1 7" id="KW-0121">Carboxypeptidase</keyword>
<dbReference type="InterPro" id="IPR029058">
    <property type="entry name" value="AB_hydrolase_fold"/>
</dbReference>
<reference evidence="7 8" key="1">
    <citation type="submission" date="2023-10" db="EMBL/GenBank/DDBJ databases">
        <title>Two novel species belonging to the OM43/NOR5 clade.</title>
        <authorList>
            <person name="Park M."/>
        </authorList>
    </citation>
    <scope>NUCLEOTIDE SEQUENCE [LARGE SCALE GENOMIC DNA]</scope>
    <source>
        <strain evidence="7 8">IMCC45268</strain>
    </source>
</reference>
<dbReference type="Pfam" id="PF00450">
    <property type="entry name" value="Peptidase_S10"/>
    <property type="match status" value="1"/>
</dbReference>
<dbReference type="PANTHER" id="PTHR11802">
    <property type="entry name" value="SERINE PROTEASE FAMILY S10 SERINE CARBOXYPEPTIDASE"/>
    <property type="match status" value="1"/>
</dbReference>
<dbReference type="PANTHER" id="PTHR11802:SF3">
    <property type="entry name" value="RETINOID-INDUCIBLE SERINE CARBOXYPEPTIDASE"/>
    <property type="match status" value="1"/>
</dbReference>
<keyword evidence="4" id="KW-0378">Hydrolase</keyword>
<sequence>MQSLRSAFTGIFIALALCAAPSYSADSTEDTPAKTPAIPAATEFVSEHSGTFNGQKLRYRARAGETYLQDIDGEATAAIFSFDYVAINDGKNRPVTFVWNGGPGSASLWLHMGTFGPKRVVVPSNAGHAGAPPYPLVDSSETILDVTDLVFIDPVGTGYSRTLGDHEGKEFWGLTEDAESVAAFIRQWLSDNQRWNSAKFLMGESYGTTRAALVADILENEHSVTLNGIVFISQALDYAGSTPYVADNLISHITYVPTMAATAYYHQRVDAQGASLEEWVQSARDFAVDELLPALFKGNTLDADTRSKVRDELARLTGLTPDYVDRANLRVRGNRFAKELLRDEGKIVGSLDGRYVGDPVDDLTARADFDAASNAIGGAYKAAMMSYIQGDLGVDWDRSYLSPSDPQLSDEWNWNPNGRESAWEPHWVNTSHNLVSALEANPGLKVLVASGYYDLVTPFFDAEYTLNRYGITPDRVDYRYYGGGHMMYVNEDARVDLLRDVRSFLEAQLR</sequence>
<organism evidence="7 8">
    <name type="scientific">Congregibacter brevis</name>
    <dbReference type="NCBI Taxonomy" id="3081201"/>
    <lineage>
        <taxon>Bacteria</taxon>
        <taxon>Pseudomonadati</taxon>
        <taxon>Pseudomonadota</taxon>
        <taxon>Gammaproteobacteria</taxon>
        <taxon>Cellvibrionales</taxon>
        <taxon>Halieaceae</taxon>
        <taxon>Congregibacter</taxon>
    </lineage>
</organism>
<evidence type="ECO:0000256" key="6">
    <source>
        <dbReference type="SAM" id="SignalP"/>
    </source>
</evidence>
<evidence type="ECO:0000313" key="8">
    <source>
        <dbReference type="Proteomes" id="UP001626549"/>
    </source>
</evidence>
<evidence type="ECO:0000256" key="4">
    <source>
        <dbReference type="ARBA" id="ARBA00022801"/>
    </source>
</evidence>
<dbReference type="InterPro" id="IPR001563">
    <property type="entry name" value="Peptidase_S10"/>
</dbReference>
<dbReference type="Proteomes" id="UP001626549">
    <property type="component" value="Chromosome"/>
</dbReference>
<keyword evidence="5" id="KW-0325">Glycoprotein</keyword>
<proteinExistence type="predicted"/>
<name>A0ABZ0I9J4_9GAMM</name>
<dbReference type="EMBL" id="CP136865">
    <property type="protein sequence ID" value="WOJ96192.1"/>
    <property type="molecule type" value="Genomic_DNA"/>
</dbReference>
<dbReference type="SUPFAM" id="SSF53474">
    <property type="entry name" value="alpha/beta-Hydrolases"/>
    <property type="match status" value="1"/>
</dbReference>
<protein>
    <submittedName>
        <fullName evidence="7">Serine carboxypeptidase</fullName>
    </submittedName>
</protein>
<keyword evidence="8" id="KW-1185">Reference proteome</keyword>
<keyword evidence="2" id="KW-0645">Protease</keyword>
<gene>
    <name evidence="7" type="ORF">R0137_13190</name>
</gene>
<dbReference type="RefSeq" id="WP_407326880.1">
    <property type="nucleotide sequence ID" value="NZ_CP136865.1"/>
</dbReference>
<evidence type="ECO:0000256" key="2">
    <source>
        <dbReference type="ARBA" id="ARBA00022670"/>
    </source>
</evidence>
<feature type="chain" id="PRO_5045977172" evidence="6">
    <location>
        <begin position="25"/>
        <end position="510"/>
    </location>
</feature>
<evidence type="ECO:0000256" key="3">
    <source>
        <dbReference type="ARBA" id="ARBA00022729"/>
    </source>
</evidence>
<evidence type="ECO:0000256" key="1">
    <source>
        <dbReference type="ARBA" id="ARBA00022645"/>
    </source>
</evidence>
<dbReference type="GO" id="GO:0004180">
    <property type="term" value="F:carboxypeptidase activity"/>
    <property type="evidence" value="ECO:0007669"/>
    <property type="project" value="UniProtKB-KW"/>
</dbReference>
<feature type="signal peptide" evidence="6">
    <location>
        <begin position="1"/>
        <end position="24"/>
    </location>
</feature>
<accession>A0ABZ0I9J4</accession>
<dbReference type="Gene3D" id="3.40.50.1820">
    <property type="entry name" value="alpha/beta hydrolase"/>
    <property type="match status" value="1"/>
</dbReference>